<reference evidence="1" key="1">
    <citation type="journal article" date="2011" name="BMC Genomics">
        <title>Shotgun sequencing of Yersinia enterocolitica strain W22703 (biotype 2, serotype O:9): genomic evidence for oscillation between invertebrates and mammals.</title>
        <authorList>
            <person name="Fuchs T.M."/>
            <person name="Brandt K."/>
            <person name="Starke M."/>
            <person name="Rattei T."/>
        </authorList>
    </citation>
    <scope>NUCLEOTIDE SEQUENCE</scope>
</reference>
<dbReference type="AlphaFoldDB" id="F4MXI3"/>
<evidence type="ECO:0000313" key="1">
    <source>
        <dbReference type="EMBL" id="CBX70541.1"/>
    </source>
</evidence>
<protein>
    <submittedName>
        <fullName evidence="1">Uncharacterized protein</fullName>
    </submittedName>
</protein>
<dbReference type="EMBL" id="FR718532">
    <property type="protein sequence ID" value="CBX70541.1"/>
    <property type="molecule type" value="Genomic_DNA"/>
</dbReference>
<organism evidence="1">
    <name type="scientific">Yersinia enterocolitica W22703</name>
    <dbReference type="NCBI Taxonomy" id="913028"/>
    <lineage>
        <taxon>Bacteria</taxon>
        <taxon>Pseudomonadati</taxon>
        <taxon>Pseudomonadota</taxon>
        <taxon>Gammaproteobacteria</taxon>
        <taxon>Enterobacterales</taxon>
        <taxon>Yersiniaceae</taxon>
        <taxon>Yersinia</taxon>
    </lineage>
</organism>
<sequence length="43" mass="5072">MRWLRSVTRIIDWRQLIGIMNLIRGSPYGPALAAFLQLELFRV</sequence>
<proteinExistence type="predicted"/>
<gene>
    <name evidence="1" type="ORF">YEW_IR37550</name>
</gene>
<name>F4MXI3_YEREN</name>
<accession>F4MXI3</accession>